<feature type="compositionally biased region" description="Pro residues" evidence="1">
    <location>
        <begin position="14"/>
        <end position="30"/>
    </location>
</feature>
<reference evidence="2 3" key="1">
    <citation type="submission" date="2022-12" db="EMBL/GenBank/DDBJ databases">
        <title>Chromosome-level genome of Tegillarca granosa.</title>
        <authorList>
            <person name="Kim J."/>
        </authorList>
    </citation>
    <scope>NUCLEOTIDE SEQUENCE [LARGE SCALE GENOMIC DNA]</scope>
    <source>
        <strain evidence="2">Teg-2019</strain>
        <tissue evidence="2">Adductor muscle</tissue>
    </source>
</reference>
<sequence>MESQNPASQSKDYGPPPPMYSGGHNPPPNAPDQAFAPVVQQPGAMHTNTTVVINQQAPTSDNVPFPRLAVMCCGECYSCCCFMDDVNESCCLPCCFPAAWMGVVRTKIRMKYNIQGSIMDDMCLTSGCCACFTRPCILCQMAREVKTMSQQGKPM</sequence>
<evidence type="ECO:0008006" key="4">
    <source>
        <dbReference type="Google" id="ProtNLM"/>
    </source>
</evidence>
<evidence type="ECO:0000313" key="2">
    <source>
        <dbReference type="EMBL" id="KAJ8315748.1"/>
    </source>
</evidence>
<comment type="caution">
    <text evidence="2">The sequence shown here is derived from an EMBL/GenBank/DDBJ whole genome shotgun (WGS) entry which is preliminary data.</text>
</comment>
<feature type="compositionally biased region" description="Polar residues" evidence="1">
    <location>
        <begin position="1"/>
        <end position="11"/>
    </location>
</feature>
<protein>
    <recommendedName>
        <fullName evidence="4">Cornifelin</fullName>
    </recommendedName>
</protein>
<keyword evidence="3" id="KW-1185">Reference proteome</keyword>
<dbReference type="Proteomes" id="UP001217089">
    <property type="component" value="Unassembled WGS sequence"/>
</dbReference>
<organism evidence="2 3">
    <name type="scientific">Tegillarca granosa</name>
    <name type="common">Malaysian cockle</name>
    <name type="synonym">Anadara granosa</name>
    <dbReference type="NCBI Taxonomy" id="220873"/>
    <lineage>
        <taxon>Eukaryota</taxon>
        <taxon>Metazoa</taxon>
        <taxon>Spiralia</taxon>
        <taxon>Lophotrochozoa</taxon>
        <taxon>Mollusca</taxon>
        <taxon>Bivalvia</taxon>
        <taxon>Autobranchia</taxon>
        <taxon>Pteriomorphia</taxon>
        <taxon>Arcoida</taxon>
        <taxon>Arcoidea</taxon>
        <taxon>Arcidae</taxon>
        <taxon>Tegillarca</taxon>
    </lineage>
</organism>
<feature type="region of interest" description="Disordered" evidence="1">
    <location>
        <begin position="1"/>
        <end position="34"/>
    </location>
</feature>
<proteinExistence type="predicted"/>
<gene>
    <name evidence="2" type="ORF">KUTeg_007898</name>
</gene>
<evidence type="ECO:0000256" key="1">
    <source>
        <dbReference type="SAM" id="MobiDB-lite"/>
    </source>
</evidence>
<evidence type="ECO:0000313" key="3">
    <source>
        <dbReference type="Proteomes" id="UP001217089"/>
    </source>
</evidence>
<dbReference type="EMBL" id="JARBDR010000337">
    <property type="protein sequence ID" value="KAJ8315748.1"/>
    <property type="molecule type" value="Genomic_DNA"/>
</dbReference>
<name>A0ABQ9FJ54_TEGGR</name>
<accession>A0ABQ9FJ54</accession>